<reference evidence="7" key="2">
    <citation type="journal article" date="2014" name="ISME J.">
        <title>Microbial stratification in low pH oxic and suboxic macroscopic growths along an acid mine drainage.</title>
        <authorList>
            <person name="Mendez-Garcia C."/>
            <person name="Mesa V."/>
            <person name="Sprenger R.R."/>
            <person name="Richter M."/>
            <person name="Diez M.S."/>
            <person name="Solano J."/>
            <person name="Bargiela R."/>
            <person name="Golyshina O.V."/>
            <person name="Manteca A."/>
            <person name="Ramos J.L."/>
            <person name="Gallego J.R."/>
            <person name="Llorente I."/>
            <person name="Martins Dos Santos V.A."/>
            <person name="Jensen O.N."/>
            <person name="Pelaez A.I."/>
            <person name="Sanchez J."/>
            <person name="Ferrer M."/>
        </authorList>
    </citation>
    <scope>NUCLEOTIDE SEQUENCE</scope>
</reference>
<feature type="transmembrane region" description="Helical" evidence="5">
    <location>
        <begin position="71"/>
        <end position="89"/>
    </location>
</feature>
<keyword evidence="2 5" id="KW-0812">Transmembrane</keyword>
<feature type="transmembrane region" description="Helical" evidence="5">
    <location>
        <begin position="179"/>
        <end position="200"/>
    </location>
</feature>
<protein>
    <submittedName>
        <fullName evidence="7">Membrane protein containing DUF6, transmembrane</fullName>
    </submittedName>
</protein>
<feature type="transmembrane region" description="Helical" evidence="5">
    <location>
        <begin position="95"/>
        <end position="119"/>
    </location>
</feature>
<feature type="domain" description="EamA" evidence="6">
    <location>
        <begin position="6"/>
        <end position="139"/>
    </location>
</feature>
<feature type="transmembrane region" description="Helical" evidence="5">
    <location>
        <begin position="126"/>
        <end position="145"/>
    </location>
</feature>
<evidence type="ECO:0000256" key="3">
    <source>
        <dbReference type="ARBA" id="ARBA00022989"/>
    </source>
</evidence>
<keyword evidence="4 5" id="KW-0472">Membrane</keyword>
<evidence type="ECO:0000256" key="1">
    <source>
        <dbReference type="ARBA" id="ARBA00004141"/>
    </source>
</evidence>
<evidence type="ECO:0000256" key="5">
    <source>
        <dbReference type="SAM" id="Phobius"/>
    </source>
</evidence>
<dbReference type="EMBL" id="AUZY01004597">
    <property type="protein sequence ID" value="EQD62508.1"/>
    <property type="molecule type" value="Genomic_DNA"/>
</dbReference>
<feature type="domain" description="EamA" evidence="6">
    <location>
        <begin position="154"/>
        <end position="237"/>
    </location>
</feature>
<feature type="transmembrane region" description="Helical" evidence="5">
    <location>
        <begin position="29"/>
        <end position="51"/>
    </location>
</feature>
<feature type="transmembrane region" description="Helical" evidence="5">
    <location>
        <begin position="151"/>
        <end position="172"/>
    </location>
</feature>
<name>T1B1R7_9ZZZZ</name>
<dbReference type="PANTHER" id="PTHR32322:SF9">
    <property type="entry name" value="AMINO-ACID METABOLITE EFFLUX PUMP-RELATED"/>
    <property type="match status" value="1"/>
</dbReference>
<keyword evidence="3 5" id="KW-1133">Transmembrane helix</keyword>
<dbReference type="InterPro" id="IPR037185">
    <property type="entry name" value="EmrE-like"/>
</dbReference>
<evidence type="ECO:0000256" key="2">
    <source>
        <dbReference type="ARBA" id="ARBA00022692"/>
    </source>
</evidence>
<dbReference type="SUPFAM" id="SSF103481">
    <property type="entry name" value="Multidrug resistance efflux transporter EmrE"/>
    <property type="match status" value="1"/>
</dbReference>
<accession>T1B1R7</accession>
<feature type="transmembrane region" description="Helical" evidence="5">
    <location>
        <begin position="7"/>
        <end position="23"/>
    </location>
</feature>
<comment type="subcellular location">
    <subcellularLocation>
        <location evidence="1">Membrane</location>
        <topology evidence="1">Multi-pass membrane protein</topology>
    </subcellularLocation>
</comment>
<feature type="transmembrane region" description="Helical" evidence="5">
    <location>
        <begin position="212"/>
        <end position="233"/>
    </location>
</feature>
<comment type="caution">
    <text evidence="7">The sequence shown here is derived from an EMBL/GenBank/DDBJ whole genome shotgun (WGS) entry which is preliminary data.</text>
</comment>
<dbReference type="InterPro" id="IPR000620">
    <property type="entry name" value="EamA_dom"/>
</dbReference>
<reference evidence="7" key="1">
    <citation type="submission" date="2013-08" db="EMBL/GenBank/DDBJ databases">
        <authorList>
            <person name="Mendez C."/>
            <person name="Richter M."/>
            <person name="Ferrer M."/>
            <person name="Sanchez J."/>
        </authorList>
    </citation>
    <scope>NUCLEOTIDE SEQUENCE</scope>
</reference>
<proteinExistence type="predicted"/>
<evidence type="ECO:0000256" key="4">
    <source>
        <dbReference type="ARBA" id="ARBA00023136"/>
    </source>
</evidence>
<feature type="non-terminal residue" evidence="7">
    <location>
        <position position="239"/>
    </location>
</feature>
<dbReference type="GO" id="GO:0016020">
    <property type="term" value="C:membrane"/>
    <property type="evidence" value="ECO:0007669"/>
    <property type="project" value="UniProtKB-SubCell"/>
</dbReference>
<gene>
    <name evidence="7" type="ORF">B1B_07223</name>
</gene>
<evidence type="ECO:0000313" key="7">
    <source>
        <dbReference type="EMBL" id="EQD62508.1"/>
    </source>
</evidence>
<evidence type="ECO:0000259" key="6">
    <source>
        <dbReference type="Pfam" id="PF00892"/>
    </source>
</evidence>
<sequence length="239" mass="25238">MQAREYVYLVVLSAIWGLSYVFIQVASPLLGPALLIDLRVLVAAGVVLAYIAASGQLRTRFPHLRSRWRAYFILGALNAALPFTLIAISELELSASYAALLNSTAPIFSTVLAVSFLSASLSRRTSLGLLLGIVGVGIAVGVAPFPLTTGILISVALSLLAAGSYGVAALYLHREFRNVPPITISMGQQLAAGALLLPFALVEVSGARFTPLAVEAMLGLALLSTVLAYLLYFHILQVA</sequence>
<dbReference type="InterPro" id="IPR050638">
    <property type="entry name" value="AA-Vitamin_Transporters"/>
</dbReference>
<dbReference type="Pfam" id="PF00892">
    <property type="entry name" value="EamA"/>
    <property type="match status" value="2"/>
</dbReference>
<dbReference type="AlphaFoldDB" id="T1B1R7"/>
<dbReference type="PANTHER" id="PTHR32322">
    <property type="entry name" value="INNER MEMBRANE TRANSPORTER"/>
    <property type="match status" value="1"/>
</dbReference>
<organism evidence="7">
    <name type="scientific">mine drainage metagenome</name>
    <dbReference type="NCBI Taxonomy" id="410659"/>
    <lineage>
        <taxon>unclassified sequences</taxon>
        <taxon>metagenomes</taxon>
        <taxon>ecological metagenomes</taxon>
    </lineage>
</organism>